<dbReference type="KEGG" id="pno:SNOG_09099"/>
<dbReference type="VEuPathDB" id="FungiDB:JI435_090990"/>
<name>A0A7U2F8D4_PHANO</name>
<keyword evidence="2" id="KW-1185">Reference proteome</keyword>
<protein>
    <recommendedName>
        <fullName evidence="3">RanBP2-type domain-containing protein</fullName>
    </recommendedName>
</protein>
<proteinExistence type="predicted"/>
<evidence type="ECO:0000313" key="2">
    <source>
        <dbReference type="Proteomes" id="UP000663193"/>
    </source>
</evidence>
<dbReference type="EMBL" id="CP069033">
    <property type="protein sequence ID" value="QRD00542.1"/>
    <property type="molecule type" value="Genomic_DNA"/>
</dbReference>
<evidence type="ECO:0000313" key="1">
    <source>
        <dbReference type="EMBL" id="QRD00542.1"/>
    </source>
</evidence>
<evidence type="ECO:0008006" key="3">
    <source>
        <dbReference type="Google" id="ProtNLM"/>
    </source>
</evidence>
<dbReference type="RefSeq" id="XP_001799401.1">
    <property type="nucleotide sequence ID" value="XM_001799349.1"/>
</dbReference>
<dbReference type="Proteomes" id="UP000663193">
    <property type="component" value="Chromosome 11"/>
</dbReference>
<sequence length="160" mass="17650">MEYAWICINCLKTEPKESKLQITPNSDGSRQCKKCETTRVTANGDVNHVAEVICKNELDQRQNIDSRFRAKCLTLNKVGTKNCTGCNVELPGGDLNATSIDVMAKIYLVRGDYKFGPWLCNKCGAENTAASISCPTKDCTAVLNDRANDGPYRIVIIPDK</sequence>
<organism evidence="1 2">
    <name type="scientific">Phaeosphaeria nodorum (strain SN15 / ATCC MYA-4574 / FGSC 10173)</name>
    <name type="common">Glume blotch fungus</name>
    <name type="synonym">Parastagonospora nodorum</name>
    <dbReference type="NCBI Taxonomy" id="321614"/>
    <lineage>
        <taxon>Eukaryota</taxon>
        <taxon>Fungi</taxon>
        <taxon>Dikarya</taxon>
        <taxon>Ascomycota</taxon>
        <taxon>Pezizomycotina</taxon>
        <taxon>Dothideomycetes</taxon>
        <taxon>Pleosporomycetidae</taxon>
        <taxon>Pleosporales</taxon>
        <taxon>Pleosporineae</taxon>
        <taxon>Phaeosphaeriaceae</taxon>
        <taxon>Parastagonospora</taxon>
    </lineage>
</organism>
<dbReference type="AlphaFoldDB" id="A0A7U2F8D4"/>
<gene>
    <name evidence="1" type="ORF">JI435_090990</name>
</gene>
<accession>A0A7U2F8D4</accession>
<reference evidence="2" key="1">
    <citation type="journal article" date="2021" name="BMC Genomics">
        <title>Chromosome-level genome assembly and manually-curated proteome of model necrotroph Parastagonospora nodorum Sn15 reveals a genome-wide trove of candidate effector homologs, and redundancy of virulence-related functions within an accessory chromosome.</title>
        <authorList>
            <person name="Bertazzoni S."/>
            <person name="Jones D.A.B."/>
            <person name="Phan H.T."/>
            <person name="Tan K.-C."/>
            <person name="Hane J.K."/>
        </authorList>
    </citation>
    <scope>NUCLEOTIDE SEQUENCE [LARGE SCALE GENOMIC DNA]</scope>
    <source>
        <strain evidence="2">SN15 / ATCC MYA-4574 / FGSC 10173)</strain>
    </source>
</reference>